<organism evidence="2 3">
    <name type="scientific">Pleomassaria siparia CBS 279.74</name>
    <dbReference type="NCBI Taxonomy" id="1314801"/>
    <lineage>
        <taxon>Eukaryota</taxon>
        <taxon>Fungi</taxon>
        <taxon>Dikarya</taxon>
        <taxon>Ascomycota</taxon>
        <taxon>Pezizomycotina</taxon>
        <taxon>Dothideomycetes</taxon>
        <taxon>Pleosporomycetidae</taxon>
        <taxon>Pleosporales</taxon>
        <taxon>Pleomassariaceae</taxon>
        <taxon>Pleomassaria</taxon>
    </lineage>
</organism>
<dbReference type="EMBL" id="MU005770">
    <property type="protein sequence ID" value="KAF2709263.1"/>
    <property type="molecule type" value="Genomic_DNA"/>
</dbReference>
<evidence type="ECO:0000313" key="3">
    <source>
        <dbReference type="Proteomes" id="UP000799428"/>
    </source>
</evidence>
<proteinExistence type="predicted"/>
<accession>A0A6G1K9G4</accession>
<feature type="compositionally biased region" description="Low complexity" evidence="1">
    <location>
        <begin position="1"/>
        <end position="20"/>
    </location>
</feature>
<dbReference type="AlphaFoldDB" id="A0A6G1K9G4"/>
<sequence length="114" mass="12906">MSNFSYTASSSFSSSMSSSNGQTRSYSQITHSDPSGTKVHRTIQEPGEARRVERVEYDANGRRIGSEDGRGRIEDVTDKEDAEREKTEEEKKEKKEKKYLANMEDEYAKREGGA</sequence>
<protein>
    <submittedName>
        <fullName evidence="2">Uncharacterized protein</fullName>
    </submittedName>
</protein>
<dbReference type="Proteomes" id="UP000799428">
    <property type="component" value="Unassembled WGS sequence"/>
</dbReference>
<gene>
    <name evidence="2" type="ORF">K504DRAFT_467241</name>
</gene>
<evidence type="ECO:0000313" key="2">
    <source>
        <dbReference type="EMBL" id="KAF2709263.1"/>
    </source>
</evidence>
<feature type="compositionally biased region" description="Basic and acidic residues" evidence="1">
    <location>
        <begin position="47"/>
        <end position="99"/>
    </location>
</feature>
<reference evidence="2" key="1">
    <citation type="journal article" date="2020" name="Stud. Mycol.">
        <title>101 Dothideomycetes genomes: a test case for predicting lifestyles and emergence of pathogens.</title>
        <authorList>
            <person name="Haridas S."/>
            <person name="Albert R."/>
            <person name="Binder M."/>
            <person name="Bloem J."/>
            <person name="Labutti K."/>
            <person name="Salamov A."/>
            <person name="Andreopoulos B."/>
            <person name="Baker S."/>
            <person name="Barry K."/>
            <person name="Bills G."/>
            <person name="Bluhm B."/>
            <person name="Cannon C."/>
            <person name="Castanera R."/>
            <person name="Culley D."/>
            <person name="Daum C."/>
            <person name="Ezra D."/>
            <person name="Gonzalez J."/>
            <person name="Henrissat B."/>
            <person name="Kuo A."/>
            <person name="Liang C."/>
            <person name="Lipzen A."/>
            <person name="Lutzoni F."/>
            <person name="Magnuson J."/>
            <person name="Mondo S."/>
            <person name="Nolan M."/>
            <person name="Ohm R."/>
            <person name="Pangilinan J."/>
            <person name="Park H.-J."/>
            <person name="Ramirez L."/>
            <person name="Alfaro M."/>
            <person name="Sun H."/>
            <person name="Tritt A."/>
            <person name="Yoshinaga Y."/>
            <person name="Zwiers L.-H."/>
            <person name="Turgeon B."/>
            <person name="Goodwin S."/>
            <person name="Spatafora J."/>
            <person name="Crous P."/>
            <person name="Grigoriev I."/>
        </authorList>
    </citation>
    <scope>NUCLEOTIDE SEQUENCE</scope>
    <source>
        <strain evidence="2">CBS 279.74</strain>
    </source>
</reference>
<feature type="compositionally biased region" description="Polar residues" evidence="1">
    <location>
        <begin position="21"/>
        <end position="35"/>
    </location>
</feature>
<dbReference type="OrthoDB" id="4161095at2759"/>
<name>A0A6G1K9G4_9PLEO</name>
<keyword evidence="3" id="KW-1185">Reference proteome</keyword>
<feature type="region of interest" description="Disordered" evidence="1">
    <location>
        <begin position="1"/>
        <end position="114"/>
    </location>
</feature>
<evidence type="ECO:0000256" key="1">
    <source>
        <dbReference type="SAM" id="MobiDB-lite"/>
    </source>
</evidence>